<proteinExistence type="inferred from homology"/>
<dbReference type="InterPro" id="IPR058792">
    <property type="entry name" value="Beta-barrel_RND_2"/>
</dbReference>
<evidence type="ECO:0000313" key="7">
    <source>
        <dbReference type="Proteomes" id="UP000022611"/>
    </source>
</evidence>
<dbReference type="NCBIfam" id="TIGR01730">
    <property type="entry name" value="RND_mfp"/>
    <property type="match status" value="1"/>
</dbReference>
<dbReference type="SUPFAM" id="SSF111369">
    <property type="entry name" value="HlyD-like secretion proteins"/>
    <property type="match status" value="1"/>
</dbReference>
<sequence length="370" mass="39317">MKNSLTAAGALAVAVMLSACSPDQPAVQAPRPVRTVVINYDNAREASRYVGTVQSRHEVEQAFRVDGKVAQRKVDVGQFVHEGDILAVLDDSDYRLAEEASQQQWAVAVEQTHQADSDRQRLTALKVDGSVSAADDERAHTNAQTAHATAEAEARKLELARNRLKYTVLRASRSGVVTAVRFEAGQIVAQGQPVVSVANPDESEIVVDVPENQLSAFKEARFKASLASAPNETFDVTLRELSPQAAAQTRTYRARLKPVNALPLGATATVMAERKMTNVSVAAVPATALTQSGGQPALWVVTPAGKDPVGTVELERVAVWGYRNDEVLVSGPQAGVLVVTAGVQKMTSGLKVALPGAAIVDANTTQQAAR</sequence>
<dbReference type="Pfam" id="PF25954">
    <property type="entry name" value="Beta-barrel_RND_2"/>
    <property type="match status" value="1"/>
</dbReference>
<comment type="similarity">
    <text evidence="1">Belongs to the membrane fusion protein (MFP) (TC 8.A.1) family.</text>
</comment>
<accession>A0A010SPP2</accession>
<dbReference type="Proteomes" id="UP000022611">
    <property type="component" value="Unassembled WGS sequence"/>
</dbReference>
<dbReference type="PANTHER" id="PTHR30469:SF15">
    <property type="entry name" value="HLYD FAMILY OF SECRETION PROTEINS"/>
    <property type="match status" value="1"/>
</dbReference>
<name>A0A010SPP2_PSEFL</name>
<dbReference type="Pfam" id="PF25917">
    <property type="entry name" value="BSH_RND"/>
    <property type="match status" value="1"/>
</dbReference>
<dbReference type="Gene3D" id="2.40.50.100">
    <property type="match status" value="1"/>
</dbReference>
<dbReference type="Gene3D" id="1.10.287.470">
    <property type="entry name" value="Helix hairpin bin"/>
    <property type="match status" value="1"/>
</dbReference>
<evidence type="ECO:0000259" key="5">
    <source>
        <dbReference type="Pfam" id="PF25954"/>
    </source>
</evidence>
<evidence type="ECO:0000256" key="2">
    <source>
        <dbReference type="ARBA" id="ARBA00023054"/>
    </source>
</evidence>
<gene>
    <name evidence="6" type="ORF">HK44_005125</name>
</gene>
<dbReference type="GO" id="GO:0015562">
    <property type="term" value="F:efflux transmembrane transporter activity"/>
    <property type="evidence" value="ECO:0007669"/>
    <property type="project" value="TreeGrafter"/>
</dbReference>
<evidence type="ECO:0000259" key="4">
    <source>
        <dbReference type="Pfam" id="PF25917"/>
    </source>
</evidence>
<dbReference type="HOGENOM" id="CLU_018816_1_0_6"/>
<dbReference type="InterPro" id="IPR058625">
    <property type="entry name" value="MdtA-like_BSH"/>
</dbReference>
<dbReference type="Gene3D" id="2.40.30.170">
    <property type="match status" value="1"/>
</dbReference>
<dbReference type="Gene3D" id="2.40.420.20">
    <property type="match status" value="1"/>
</dbReference>
<keyword evidence="3" id="KW-0732">Signal</keyword>
<feature type="domain" description="Multidrug resistance protein MdtA-like barrel-sandwich hybrid" evidence="4">
    <location>
        <begin position="63"/>
        <end position="194"/>
    </location>
</feature>
<protein>
    <submittedName>
        <fullName evidence="6">RND transporter</fullName>
    </submittedName>
</protein>
<feature type="signal peptide" evidence="3">
    <location>
        <begin position="1"/>
        <end position="25"/>
    </location>
</feature>
<dbReference type="RefSeq" id="WP_019690692.1">
    <property type="nucleotide sequence ID" value="NZ_AFOY02000015.1"/>
</dbReference>
<dbReference type="GO" id="GO:1990281">
    <property type="term" value="C:efflux pump complex"/>
    <property type="evidence" value="ECO:0007669"/>
    <property type="project" value="TreeGrafter"/>
</dbReference>
<dbReference type="PANTHER" id="PTHR30469">
    <property type="entry name" value="MULTIDRUG RESISTANCE PROTEIN MDTA"/>
    <property type="match status" value="1"/>
</dbReference>
<dbReference type="AlphaFoldDB" id="A0A010SPP2"/>
<feature type="chain" id="PRO_5001456807" evidence="3">
    <location>
        <begin position="26"/>
        <end position="370"/>
    </location>
</feature>
<evidence type="ECO:0000256" key="3">
    <source>
        <dbReference type="SAM" id="SignalP"/>
    </source>
</evidence>
<keyword evidence="2" id="KW-0175">Coiled coil</keyword>
<feature type="domain" description="CusB-like beta-barrel" evidence="5">
    <location>
        <begin position="205"/>
        <end position="260"/>
    </location>
</feature>
<reference evidence="6 7" key="1">
    <citation type="journal article" date="2011" name="J. Bacteriol.">
        <title>Draft genome sequence of the polycyclic aromatic hydrocarbon-degrading, genetically engineered bioluminescent bioreporter Pseudomonas fluorescens HK44.</title>
        <authorList>
            <person name="Chauhan A."/>
            <person name="Layton A.C."/>
            <person name="Williams D.E."/>
            <person name="Smartt A.E."/>
            <person name="Ripp S."/>
            <person name="Karpinets T.V."/>
            <person name="Brown S.D."/>
            <person name="Sayler G.S."/>
        </authorList>
    </citation>
    <scope>NUCLEOTIDE SEQUENCE [LARGE SCALE GENOMIC DNA]</scope>
    <source>
        <strain evidence="6 7">HK44</strain>
    </source>
</reference>
<evidence type="ECO:0000256" key="1">
    <source>
        <dbReference type="ARBA" id="ARBA00009477"/>
    </source>
</evidence>
<dbReference type="OrthoDB" id="1185083at2"/>
<dbReference type="EMBL" id="AFOY02000015">
    <property type="protein sequence ID" value="EXF93078.1"/>
    <property type="molecule type" value="Genomic_DNA"/>
</dbReference>
<dbReference type="eggNOG" id="COG0845">
    <property type="taxonomic scope" value="Bacteria"/>
</dbReference>
<organism evidence="6 7">
    <name type="scientific">Pseudomonas fluorescens HK44</name>
    <dbReference type="NCBI Taxonomy" id="1042209"/>
    <lineage>
        <taxon>Bacteria</taxon>
        <taxon>Pseudomonadati</taxon>
        <taxon>Pseudomonadota</taxon>
        <taxon>Gammaproteobacteria</taxon>
        <taxon>Pseudomonadales</taxon>
        <taxon>Pseudomonadaceae</taxon>
        <taxon>Pseudomonas</taxon>
    </lineage>
</organism>
<evidence type="ECO:0000313" key="6">
    <source>
        <dbReference type="EMBL" id="EXF93078.1"/>
    </source>
</evidence>
<dbReference type="InterPro" id="IPR006143">
    <property type="entry name" value="RND_pump_MFP"/>
</dbReference>
<comment type="caution">
    <text evidence="6">The sequence shown here is derived from an EMBL/GenBank/DDBJ whole genome shotgun (WGS) entry which is preliminary data.</text>
</comment>
<dbReference type="PATRIC" id="fig|1042209.11.peg.3388"/>
<dbReference type="PROSITE" id="PS51257">
    <property type="entry name" value="PROKAR_LIPOPROTEIN"/>
    <property type="match status" value="1"/>
</dbReference>